<dbReference type="RefSeq" id="WP_379840045.1">
    <property type="nucleotide sequence ID" value="NZ_JBHRYQ010000001.1"/>
</dbReference>
<dbReference type="Proteomes" id="UP001595616">
    <property type="component" value="Unassembled WGS sequence"/>
</dbReference>
<proteinExistence type="predicted"/>
<protein>
    <submittedName>
        <fullName evidence="1">Cell division protein ZapA</fullName>
    </submittedName>
</protein>
<reference evidence="2" key="1">
    <citation type="journal article" date="2019" name="Int. J. Syst. Evol. Microbiol.">
        <title>The Global Catalogue of Microorganisms (GCM) 10K type strain sequencing project: providing services to taxonomists for standard genome sequencing and annotation.</title>
        <authorList>
            <consortium name="The Broad Institute Genomics Platform"/>
            <consortium name="The Broad Institute Genome Sequencing Center for Infectious Disease"/>
            <person name="Wu L."/>
            <person name="Ma J."/>
        </authorList>
    </citation>
    <scope>NUCLEOTIDE SEQUENCE [LARGE SCALE GENOMIC DNA]</scope>
    <source>
        <strain evidence="2">CECT 7956</strain>
    </source>
</reference>
<evidence type="ECO:0000313" key="1">
    <source>
        <dbReference type="EMBL" id="MFC3813140.1"/>
    </source>
</evidence>
<dbReference type="InterPro" id="IPR036192">
    <property type="entry name" value="Cell_div_ZapA-like_sf"/>
</dbReference>
<dbReference type="InterPro" id="IPR007838">
    <property type="entry name" value="Cell_div_ZapA-like"/>
</dbReference>
<dbReference type="GO" id="GO:0051301">
    <property type="term" value="P:cell division"/>
    <property type="evidence" value="ECO:0007669"/>
    <property type="project" value="UniProtKB-KW"/>
</dbReference>
<comment type="caution">
    <text evidence="1">The sequence shown here is derived from an EMBL/GenBank/DDBJ whole genome shotgun (WGS) entry which is preliminary data.</text>
</comment>
<evidence type="ECO:0000313" key="2">
    <source>
        <dbReference type="Proteomes" id="UP001595616"/>
    </source>
</evidence>
<keyword evidence="2" id="KW-1185">Reference proteome</keyword>
<dbReference type="Pfam" id="PF05164">
    <property type="entry name" value="ZapA"/>
    <property type="match status" value="1"/>
</dbReference>
<gene>
    <name evidence="1" type="ORF">ACFOOI_20915</name>
</gene>
<organism evidence="1 2">
    <name type="scientific">Lacihabitans lacunae</name>
    <dbReference type="NCBI Taxonomy" id="1028214"/>
    <lineage>
        <taxon>Bacteria</taxon>
        <taxon>Pseudomonadati</taxon>
        <taxon>Bacteroidota</taxon>
        <taxon>Cytophagia</taxon>
        <taxon>Cytophagales</taxon>
        <taxon>Leadbetterellaceae</taxon>
        <taxon>Lacihabitans</taxon>
    </lineage>
</organism>
<name>A0ABV7Z1G2_9BACT</name>
<keyword evidence="1" id="KW-0132">Cell division</keyword>
<dbReference type="EMBL" id="JBHRYQ010000001">
    <property type="protein sequence ID" value="MFC3813140.1"/>
    <property type="molecule type" value="Genomic_DNA"/>
</dbReference>
<keyword evidence="1" id="KW-0131">Cell cycle</keyword>
<accession>A0ABV7Z1G2</accession>
<sequence length="95" mass="10709">MEPDKAKVVIKLNGKLIPFVVDNADEPYFREANDMLSDRLATLQSDYSAHADTQMLVSVLAVEALVDGLKVNERYQKLRSEVQGRLDIIQGKFND</sequence>
<dbReference type="SUPFAM" id="SSF102829">
    <property type="entry name" value="Cell division protein ZapA-like"/>
    <property type="match status" value="1"/>
</dbReference>